<dbReference type="EMBL" id="JANPWB010000010">
    <property type="protein sequence ID" value="KAJ1144732.1"/>
    <property type="molecule type" value="Genomic_DNA"/>
</dbReference>
<evidence type="ECO:0000313" key="2">
    <source>
        <dbReference type="EMBL" id="KAJ1144732.1"/>
    </source>
</evidence>
<name>A0AAV7QW17_PLEWA</name>
<dbReference type="Proteomes" id="UP001066276">
    <property type="component" value="Chromosome 6"/>
</dbReference>
<feature type="compositionally biased region" description="Basic and acidic residues" evidence="1">
    <location>
        <begin position="69"/>
        <end position="92"/>
    </location>
</feature>
<evidence type="ECO:0000256" key="1">
    <source>
        <dbReference type="SAM" id="MobiDB-lite"/>
    </source>
</evidence>
<gene>
    <name evidence="2" type="ORF">NDU88_011029</name>
</gene>
<protein>
    <submittedName>
        <fullName evidence="2">Uncharacterized protein</fullName>
    </submittedName>
</protein>
<feature type="compositionally biased region" description="Acidic residues" evidence="1">
    <location>
        <begin position="115"/>
        <end position="126"/>
    </location>
</feature>
<proteinExistence type="predicted"/>
<reference evidence="2" key="1">
    <citation type="journal article" date="2022" name="bioRxiv">
        <title>Sequencing and chromosome-scale assembly of the giantPleurodeles waltlgenome.</title>
        <authorList>
            <person name="Brown T."/>
            <person name="Elewa A."/>
            <person name="Iarovenko S."/>
            <person name="Subramanian E."/>
            <person name="Araus A.J."/>
            <person name="Petzold A."/>
            <person name="Susuki M."/>
            <person name="Suzuki K.-i.T."/>
            <person name="Hayashi T."/>
            <person name="Toyoda A."/>
            <person name="Oliveira C."/>
            <person name="Osipova E."/>
            <person name="Leigh N.D."/>
            <person name="Simon A."/>
            <person name="Yun M.H."/>
        </authorList>
    </citation>
    <scope>NUCLEOTIDE SEQUENCE</scope>
    <source>
        <strain evidence="2">20211129_DDA</strain>
        <tissue evidence="2">Liver</tissue>
    </source>
</reference>
<organism evidence="2 3">
    <name type="scientific">Pleurodeles waltl</name>
    <name type="common">Iberian ribbed newt</name>
    <dbReference type="NCBI Taxonomy" id="8319"/>
    <lineage>
        <taxon>Eukaryota</taxon>
        <taxon>Metazoa</taxon>
        <taxon>Chordata</taxon>
        <taxon>Craniata</taxon>
        <taxon>Vertebrata</taxon>
        <taxon>Euteleostomi</taxon>
        <taxon>Amphibia</taxon>
        <taxon>Batrachia</taxon>
        <taxon>Caudata</taxon>
        <taxon>Salamandroidea</taxon>
        <taxon>Salamandridae</taxon>
        <taxon>Pleurodelinae</taxon>
        <taxon>Pleurodeles</taxon>
    </lineage>
</organism>
<keyword evidence="3" id="KW-1185">Reference proteome</keyword>
<feature type="region of interest" description="Disordered" evidence="1">
    <location>
        <begin position="31"/>
        <end position="126"/>
    </location>
</feature>
<sequence>MYTLLLGCRGLGRERSAPGVLRDCAGLWRKGQGRFQTSHAGKTREVSEQEKRTVTQGEEEAINGRRKNRQETEERADKQKRRSQEMQHRGLEGESYILATVRHGSPEKSSYQEMTEGEDALEQATF</sequence>
<comment type="caution">
    <text evidence="2">The sequence shown here is derived from an EMBL/GenBank/DDBJ whole genome shotgun (WGS) entry which is preliminary data.</text>
</comment>
<accession>A0AAV7QW17</accession>
<evidence type="ECO:0000313" key="3">
    <source>
        <dbReference type="Proteomes" id="UP001066276"/>
    </source>
</evidence>
<dbReference type="AlphaFoldDB" id="A0AAV7QW17"/>
<feature type="compositionally biased region" description="Basic and acidic residues" evidence="1">
    <location>
        <begin position="42"/>
        <end position="53"/>
    </location>
</feature>